<dbReference type="Proteomes" id="UP001161916">
    <property type="component" value="Unassembled WGS sequence"/>
</dbReference>
<sequence>MFDMVPAARAYLSLMSDVSADWETIVRHWSEIEEQYRQEEHNPSGCAPKTYRMLKHLKELELEDCRITTSCYSAP</sequence>
<gene>
    <name evidence="1" type="ORF">OB951_00920</name>
</gene>
<dbReference type="RefSeq" id="WP_281105380.1">
    <property type="nucleotide sequence ID" value="NZ_JAOPMH010000001.1"/>
</dbReference>
<evidence type="ECO:0000313" key="1">
    <source>
        <dbReference type="EMBL" id="MDH7889186.1"/>
    </source>
</evidence>
<protein>
    <submittedName>
        <fullName evidence="1">Uncharacterized protein</fullName>
    </submittedName>
</protein>
<organism evidence="1 2">
    <name type="scientific">Bifidobacterium catenulatum subsp. kashiwanohense</name>
    <dbReference type="NCBI Taxonomy" id="630129"/>
    <lineage>
        <taxon>Bacteria</taxon>
        <taxon>Bacillati</taxon>
        <taxon>Actinomycetota</taxon>
        <taxon>Actinomycetes</taxon>
        <taxon>Bifidobacteriales</taxon>
        <taxon>Bifidobacteriaceae</taxon>
        <taxon>Bifidobacterium</taxon>
    </lineage>
</organism>
<comment type="caution">
    <text evidence="1">The sequence shown here is derived from an EMBL/GenBank/DDBJ whole genome shotgun (WGS) entry which is preliminary data.</text>
</comment>
<accession>A0AA43P4Z3</accession>
<evidence type="ECO:0000313" key="2">
    <source>
        <dbReference type="Proteomes" id="UP001161916"/>
    </source>
</evidence>
<proteinExistence type="predicted"/>
<dbReference type="AlphaFoldDB" id="A0AA43P4Z3"/>
<reference evidence="1" key="1">
    <citation type="submission" date="2022-09" db="EMBL/GenBank/DDBJ databases">
        <authorList>
            <person name="Orihara K."/>
        </authorList>
    </citation>
    <scope>NUCLEOTIDE SEQUENCE</scope>
    <source>
        <strain evidence="1">YIT 13062</strain>
    </source>
</reference>
<name>A0AA43P4Z3_9BIFI</name>
<dbReference type="EMBL" id="JAOPMH010000001">
    <property type="protein sequence ID" value="MDH7889186.1"/>
    <property type="molecule type" value="Genomic_DNA"/>
</dbReference>
<reference evidence="1" key="2">
    <citation type="journal article" date="2023" name="Gut Microbes">
        <title>Characterization of Bifidobacterium kashiwanohense that utilizes both milk- and plant-derived oligosaccharides.</title>
        <authorList>
            <person name="Orihara K."/>
            <person name="Yahagi K."/>
            <person name="Saito Y."/>
            <person name="Watanabe Y."/>
            <person name="Sasai T."/>
            <person name="Hara T."/>
            <person name="Tsukuda N."/>
            <person name="Oki K."/>
            <person name="Fujimoto J."/>
            <person name="Matsuki T."/>
        </authorList>
    </citation>
    <scope>NUCLEOTIDE SEQUENCE</scope>
    <source>
        <strain evidence="1">YIT 13062</strain>
    </source>
</reference>